<keyword evidence="2" id="KW-0238">DNA-binding</keyword>
<dbReference type="STRING" id="1637975.AN957_12360"/>
<evidence type="ECO:0000259" key="4">
    <source>
        <dbReference type="PROSITE" id="PS50995"/>
    </source>
</evidence>
<dbReference type="PANTHER" id="PTHR42756:SF1">
    <property type="entry name" value="TRANSCRIPTIONAL REPRESSOR OF EMRAB OPERON"/>
    <property type="match status" value="1"/>
</dbReference>
<evidence type="ECO:0000313" key="6">
    <source>
        <dbReference type="Proteomes" id="UP000050996"/>
    </source>
</evidence>
<proteinExistence type="predicted"/>
<dbReference type="Gene3D" id="1.10.10.10">
    <property type="entry name" value="Winged helix-like DNA-binding domain superfamily/Winged helix DNA-binding domain"/>
    <property type="match status" value="1"/>
</dbReference>
<dbReference type="GO" id="GO:0003677">
    <property type="term" value="F:DNA binding"/>
    <property type="evidence" value="ECO:0007669"/>
    <property type="project" value="UniProtKB-KW"/>
</dbReference>
<accession>A0A0Q3VHL5</accession>
<dbReference type="InterPro" id="IPR023187">
    <property type="entry name" value="Tscrpt_reg_MarR-type_CS"/>
</dbReference>
<sequence>MQLKYIPLDNIGVFIHTIDLEITNYVNNRLASFKLTSEQNLVMALLWEQEGISQNEISSKLNKDKASIARMVSTLEKKGYLRRVVCPSDRRSVEIYLTAEGRKLGTEVIPINKEILQVITRGMTIEEISELHTLLIKIRDNVNQL</sequence>
<dbReference type="PRINTS" id="PR00598">
    <property type="entry name" value="HTHMARR"/>
</dbReference>
<dbReference type="EMBL" id="LJIX01000006">
    <property type="protein sequence ID" value="KQL19283.1"/>
    <property type="molecule type" value="Genomic_DNA"/>
</dbReference>
<gene>
    <name evidence="5" type="ORF">AN957_12360</name>
</gene>
<protein>
    <recommendedName>
        <fullName evidence="4">HTH marR-type domain-containing protein</fullName>
    </recommendedName>
</protein>
<keyword evidence="6" id="KW-1185">Reference proteome</keyword>
<dbReference type="PROSITE" id="PS50995">
    <property type="entry name" value="HTH_MARR_2"/>
    <property type="match status" value="1"/>
</dbReference>
<dbReference type="PROSITE" id="PS01117">
    <property type="entry name" value="HTH_MARR_1"/>
    <property type="match status" value="1"/>
</dbReference>
<feature type="domain" description="HTH marR-type" evidence="4">
    <location>
        <begin position="1"/>
        <end position="140"/>
    </location>
</feature>
<dbReference type="Pfam" id="PF01047">
    <property type="entry name" value="MarR"/>
    <property type="match status" value="1"/>
</dbReference>
<keyword evidence="3" id="KW-0804">Transcription</keyword>
<dbReference type="InterPro" id="IPR036388">
    <property type="entry name" value="WH-like_DNA-bd_sf"/>
</dbReference>
<dbReference type="GO" id="GO:0003700">
    <property type="term" value="F:DNA-binding transcription factor activity"/>
    <property type="evidence" value="ECO:0007669"/>
    <property type="project" value="InterPro"/>
</dbReference>
<keyword evidence="1" id="KW-0805">Transcription regulation</keyword>
<dbReference type="SMART" id="SM00347">
    <property type="entry name" value="HTH_MARR"/>
    <property type="match status" value="1"/>
</dbReference>
<dbReference type="PATRIC" id="fig|1637975.4.peg.2299"/>
<evidence type="ECO:0000256" key="1">
    <source>
        <dbReference type="ARBA" id="ARBA00023015"/>
    </source>
</evidence>
<evidence type="ECO:0000256" key="2">
    <source>
        <dbReference type="ARBA" id="ARBA00023125"/>
    </source>
</evidence>
<comment type="caution">
    <text evidence="5">The sequence shown here is derived from an EMBL/GenBank/DDBJ whole genome shotgun (WGS) entry which is preliminary data.</text>
</comment>
<evidence type="ECO:0000256" key="3">
    <source>
        <dbReference type="ARBA" id="ARBA00023163"/>
    </source>
</evidence>
<reference evidence="5 6" key="1">
    <citation type="submission" date="2015-09" db="EMBL/GenBank/DDBJ databases">
        <title>Genome sequencing project for genomic taxonomy and phylogenomics of Bacillus-like bacteria.</title>
        <authorList>
            <person name="Liu B."/>
            <person name="Wang J."/>
            <person name="Zhu Y."/>
            <person name="Liu G."/>
            <person name="Chen Q."/>
            <person name="Chen Z."/>
            <person name="Lan J."/>
            <person name="Che J."/>
            <person name="Ge C."/>
            <person name="Shi H."/>
            <person name="Pan Z."/>
            <person name="Liu X."/>
        </authorList>
    </citation>
    <scope>NUCLEOTIDE SEQUENCE [LARGE SCALE GENOMIC DNA]</scope>
    <source>
        <strain evidence="5 6">FJAT-18043</strain>
    </source>
</reference>
<name>A0A0Q3VHL5_9BACI</name>
<dbReference type="SUPFAM" id="SSF46785">
    <property type="entry name" value="Winged helix' DNA-binding domain"/>
    <property type="match status" value="1"/>
</dbReference>
<dbReference type="PANTHER" id="PTHR42756">
    <property type="entry name" value="TRANSCRIPTIONAL REGULATOR, MARR"/>
    <property type="match status" value="1"/>
</dbReference>
<dbReference type="AlphaFoldDB" id="A0A0Q3VHL5"/>
<dbReference type="InterPro" id="IPR000835">
    <property type="entry name" value="HTH_MarR-typ"/>
</dbReference>
<evidence type="ECO:0000313" key="5">
    <source>
        <dbReference type="EMBL" id="KQL19283.1"/>
    </source>
</evidence>
<dbReference type="InterPro" id="IPR036390">
    <property type="entry name" value="WH_DNA-bd_sf"/>
</dbReference>
<dbReference type="Proteomes" id="UP000050996">
    <property type="component" value="Unassembled WGS sequence"/>
</dbReference>
<organism evidence="5 6">
    <name type="scientific">Cytobacillus solani</name>
    <dbReference type="NCBI Taxonomy" id="1637975"/>
    <lineage>
        <taxon>Bacteria</taxon>
        <taxon>Bacillati</taxon>
        <taxon>Bacillota</taxon>
        <taxon>Bacilli</taxon>
        <taxon>Bacillales</taxon>
        <taxon>Bacillaceae</taxon>
        <taxon>Cytobacillus</taxon>
    </lineage>
</organism>